<dbReference type="STRING" id="121224.E0VL62"/>
<dbReference type="FunFam" id="1.10.760.10:FF:000002">
    <property type="entry name" value="Cytochrome c1, heme protein"/>
    <property type="match status" value="1"/>
</dbReference>
<evidence type="ECO:0000259" key="17">
    <source>
        <dbReference type="PROSITE" id="PS51007"/>
    </source>
</evidence>
<dbReference type="eggNOG" id="KOG3052">
    <property type="taxonomic scope" value="Eukaryota"/>
</dbReference>
<dbReference type="RefSeq" id="XP_002426856.1">
    <property type="nucleotide sequence ID" value="XM_002426811.1"/>
</dbReference>
<feature type="binding site" description="covalent" evidence="15">
    <location>
        <position position="101"/>
    </location>
    <ligand>
        <name>heme c</name>
        <dbReference type="ChEBI" id="CHEBI:61717"/>
    </ligand>
</feature>
<dbReference type="GO" id="GO:0020037">
    <property type="term" value="F:heme binding"/>
    <property type="evidence" value="ECO:0007669"/>
    <property type="project" value="InterPro"/>
</dbReference>
<evidence type="ECO:0000256" key="6">
    <source>
        <dbReference type="ARBA" id="ARBA00022660"/>
    </source>
</evidence>
<reference evidence="18" key="2">
    <citation type="submission" date="2007-04" db="EMBL/GenBank/DDBJ databases">
        <title>The genome of the human body louse.</title>
        <authorList>
            <consortium name="The Human Body Louse Genome Consortium"/>
            <person name="Kirkness E."/>
            <person name="Walenz B."/>
            <person name="Hass B."/>
            <person name="Bruggner R."/>
            <person name="Strausberg R."/>
        </authorList>
    </citation>
    <scope>NUCLEOTIDE SEQUENCE</scope>
    <source>
        <strain evidence="18">USDA</strain>
    </source>
</reference>
<evidence type="ECO:0000256" key="1">
    <source>
        <dbReference type="ARBA" id="ARBA00002555"/>
    </source>
</evidence>
<dbReference type="PRINTS" id="PR00603">
    <property type="entry name" value="CYTOCHROMEC1"/>
</dbReference>
<dbReference type="Pfam" id="PF02167">
    <property type="entry name" value="Cytochrom_C1"/>
    <property type="match status" value="1"/>
</dbReference>
<keyword evidence="20" id="KW-1185">Reference proteome</keyword>
<dbReference type="SUPFAM" id="SSF46626">
    <property type="entry name" value="Cytochrome c"/>
    <property type="match status" value="1"/>
</dbReference>
<dbReference type="EMBL" id="AAZO01003271">
    <property type="status" value="NOT_ANNOTATED_CDS"/>
    <property type="molecule type" value="Genomic_DNA"/>
</dbReference>
<evidence type="ECO:0000256" key="5">
    <source>
        <dbReference type="ARBA" id="ARBA00022617"/>
    </source>
</evidence>
<gene>
    <name evidence="19" type="primary">8229478</name>
    <name evidence="18" type="ORF">Phum_PHUM281660</name>
</gene>
<keyword evidence="10" id="KW-0249">Electron transport</keyword>
<dbReference type="GO" id="GO:0006122">
    <property type="term" value="P:mitochondrial electron transport, ubiquinol to cytochrome c"/>
    <property type="evidence" value="ECO:0007669"/>
    <property type="project" value="TreeGrafter"/>
</dbReference>
<dbReference type="GO" id="GO:0009055">
    <property type="term" value="F:electron transfer activity"/>
    <property type="evidence" value="ECO:0007669"/>
    <property type="project" value="InterPro"/>
</dbReference>
<sequence length="309" mass="34373">MAAAVGRIYNPRILQSRNSNYLQQAANLSTSSWTKSRNHLIATVGVLAGGAGALMYALDISVKASDLVAHPPKMPWPHSGLFSSFDHASLRRGYEVYKQVCSACHSMKFLPYRRLVGVTHTEDEAKAEAFDVQIKDGPNDVGEYFMRPGKLSDYFPSPYPNEEAARAANNGAYPPDLTLISSARHGKDNYLFHLLTGYFDAPAGHVVPEGQHYNVYFAGGNISMAKALYDDIIEYEDGTPATTSQLAKDVSAFLRWSSEPNIDERKLLLLKVALFTPIAFLCVLYYKRVKWTSLKTRKIVIHPPAKRLK</sequence>
<evidence type="ECO:0000256" key="8">
    <source>
        <dbReference type="ARBA" id="ARBA00022723"/>
    </source>
</evidence>
<dbReference type="InParanoid" id="E0VL62"/>
<reference evidence="19" key="3">
    <citation type="submission" date="2020-05" db="UniProtKB">
        <authorList>
            <consortium name="EnsemblMetazoa"/>
        </authorList>
    </citation>
    <scope>IDENTIFICATION</scope>
    <source>
        <strain evidence="19">USDA</strain>
    </source>
</reference>
<dbReference type="PANTHER" id="PTHR10266:SF3">
    <property type="entry name" value="CYTOCHROME C1, HEME PROTEIN, MITOCHONDRIAL"/>
    <property type="match status" value="1"/>
</dbReference>
<feature type="transmembrane region" description="Helical" evidence="16">
    <location>
        <begin position="40"/>
        <end position="58"/>
    </location>
</feature>
<keyword evidence="11 16" id="KW-1133">Transmembrane helix</keyword>
<dbReference type="AlphaFoldDB" id="E0VL62"/>
<feature type="binding site" description="axial binding residue" evidence="15">
    <location>
        <position position="105"/>
    </location>
    <ligand>
        <name>heme c</name>
        <dbReference type="ChEBI" id="CHEBI:61717"/>
    </ligand>
    <ligandPart>
        <name>Fe</name>
        <dbReference type="ChEBI" id="CHEBI:18248"/>
    </ligandPart>
</feature>
<comment type="function">
    <text evidence="1">Electron carrier protein. The oxidized form of the cytochrome c heme group can accept an electron from the heme group of the cytochrome c1 subunit of cytochrome reductase. Cytochrome c then transfers this electron to the cytochrome oxidase complex, the final protein carrier in the mitochondrial electron-transport chain.</text>
</comment>
<evidence type="ECO:0000256" key="2">
    <source>
        <dbReference type="ARBA" id="ARBA00004273"/>
    </source>
</evidence>
<keyword evidence="12 15" id="KW-0408">Iron</keyword>
<dbReference type="SUPFAM" id="SSF81496">
    <property type="entry name" value="Cytochrome c1 subunit of cytochrome bc1 complex (Ubiquinol-cytochrome c reductase), transmembrane anchor"/>
    <property type="match status" value="1"/>
</dbReference>
<dbReference type="Proteomes" id="UP000009046">
    <property type="component" value="Unassembled WGS sequence"/>
</dbReference>
<dbReference type="PROSITE" id="PS51007">
    <property type="entry name" value="CYTC"/>
    <property type="match status" value="1"/>
</dbReference>
<evidence type="ECO:0000256" key="3">
    <source>
        <dbReference type="ARBA" id="ARBA00006488"/>
    </source>
</evidence>
<protein>
    <submittedName>
        <fullName evidence="18 19">Cytochrome c1, heme protein, putative</fullName>
    </submittedName>
</protein>
<keyword evidence="4" id="KW-0813">Transport</keyword>
<comment type="cofactor">
    <cofactor evidence="15">
        <name>heme c</name>
        <dbReference type="ChEBI" id="CHEBI:61717"/>
    </cofactor>
    <text evidence="15">Binds 1 heme c group covalently per subunit.</text>
</comment>
<dbReference type="GO" id="GO:0005743">
    <property type="term" value="C:mitochondrial inner membrane"/>
    <property type="evidence" value="ECO:0007669"/>
    <property type="project" value="UniProtKB-SubCell"/>
</dbReference>
<dbReference type="KEGG" id="phu:Phum_PHUM281660"/>
<reference evidence="18" key="1">
    <citation type="submission" date="2007-04" db="EMBL/GenBank/DDBJ databases">
        <title>Annotation of Pediculus humanus corporis strain USDA.</title>
        <authorList>
            <person name="Kirkness E."/>
            <person name="Hannick L."/>
            <person name="Hass B."/>
            <person name="Bruggner R."/>
            <person name="Lawson D."/>
            <person name="Bidwell S."/>
            <person name="Joardar V."/>
            <person name="Caler E."/>
            <person name="Walenz B."/>
            <person name="Inman J."/>
            <person name="Schobel S."/>
            <person name="Galinsky K."/>
            <person name="Amedeo P."/>
            <person name="Strausberg R."/>
        </authorList>
    </citation>
    <scope>NUCLEOTIDE SEQUENCE</scope>
    <source>
        <strain evidence="18">USDA</strain>
    </source>
</reference>
<accession>E0VL62</accession>
<keyword evidence="5 15" id="KW-0349">Heme</keyword>
<name>E0VL62_PEDHC</name>
<evidence type="ECO:0000256" key="4">
    <source>
        <dbReference type="ARBA" id="ARBA00022448"/>
    </source>
</evidence>
<dbReference type="VEuPathDB" id="VectorBase:PHUM281660"/>
<feature type="domain" description="Cytochrome c" evidence="17">
    <location>
        <begin position="88"/>
        <end position="240"/>
    </location>
</feature>
<evidence type="ECO:0000313" key="18">
    <source>
        <dbReference type="EMBL" id="EEB14118.1"/>
    </source>
</evidence>
<dbReference type="InterPro" id="IPR036909">
    <property type="entry name" value="Cyt_c-like_dom_sf"/>
</dbReference>
<dbReference type="Gene3D" id="1.20.5.100">
    <property type="entry name" value="Cytochrome c1, transmembrane anchor, C-terminal"/>
    <property type="match status" value="1"/>
</dbReference>
<comment type="similarity">
    <text evidence="3">Belongs to the cytochrome c family.</text>
</comment>
<evidence type="ECO:0000313" key="20">
    <source>
        <dbReference type="Proteomes" id="UP000009046"/>
    </source>
</evidence>
<evidence type="ECO:0000256" key="10">
    <source>
        <dbReference type="ARBA" id="ARBA00022982"/>
    </source>
</evidence>
<evidence type="ECO:0000256" key="11">
    <source>
        <dbReference type="ARBA" id="ARBA00022989"/>
    </source>
</evidence>
<proteinExistence type="inferred from homology"/>
<dbReference type="GeneID" id="8229478"/>
<dbReference type="InterPro" id="IPR009056">
    <property type="entry name" value="Cyt_c-like_dom"/>
</dbReference>
<dbReference type="FunCoup" id="E0VL62">
    <property type="interactions" value="1463"/>
</dbReference>
<evidence type="ECO:0000256" key="15">
    <source>
        <dbReference type="PIRSR" id="PIRSR602326-1"/>
    </source>
</evidence>
<keyword evidence="8 15" id="KW-0479">Metal-binding</keyword>
<dbReference type="EnsemblMetazoa" id="PHUM281660-RA">
    <property type="protein sequence ID" value="PHUM281660-PA"/>
    <property type="gene ID" value="PHUM281660"/>
</dbReference>
<feature type="binding site" description="covalent" evidence="15">
    <location>
        <position position="224"/>
    </location>
    <ligand>
        <name>heme c</name>
        <dbReference type="ChEBI" id="CHEBI:61717"/>
    </ligand>
</feature>
<evidence type="ECO:0000256" key="12">
    <source>
        <dbReference type="ARBA" id="ARBA00023004"/>
    </source>
</evidence>
<evidence type="ECO:0000256" key="14">
    <source>
        <dbReference type="ARBA" id="ARBA00023136"/>
    </source>
</evidence>
<keyword evidence="7 16" id="KW-0812">Transmembrane</keyword>
<keyword evidence="13" id="KW-0496">Mitochondrion</keyword>
<keyword evidence="6" id="KW-0679">Respiratory chain</keyword>
<dbReference type="CTD" id="8229478"/>
<evidence type="ECO:0000256" key="7">
    <source>
        <dbReference type="ARBA" id="ARBA00022692"/>
    </source>
</evidence>
<evidence type="ECO:0000256" key="13">
    <source>
        <dbReference type="ARBA" id="ARBA00023128"/>
    </source>
</evidence>
<dbReference type="InterPro" id="IPR002326">
    <property type="entry name" value="Cyt_c1"/>
</dbReference>
<evidence type="ECO:0000256" key="16">
    <source>
        <dbReference type="SAM" id="Phobius"/>
    </source>
</evidence>
<dbReference type="OrthoDB" id="5925at2759"/>
<organism>
    <name type="scientific">Pediculus humanus subsp. corporis</name>
    <name type="common">Body louse</name>
    <dbReference type="NCBI Taxonomy" id="121224"/>
    <lineage>
        <taxon>Eukaryota</taxon>
        <taxon>Metazoa</taxon>
        <taxon>Ecdysozoa</taxon>
        <taxon>Arthropoda</taxon>
        <taxon>Hexapoda</taxon>
        <taxon>Insecta</taxon>
        <taxon>Pterygota</taxon>
        <taxon>Neoptera</taxon>
        <taxon>Paraneoptera</taxon>
        <taxon>Psocodea</taxon>
        <taxon>Troctomorpha</taxon>
        <taxon>Phthiraptera</taxon>
        <taxon>Anoplura</taxon>
        <taxon>Pediculidae</taxon>
        <taxon>Pediculus</taxon>
    </lineage>
</organism>
<evidence type="ECO:0000313" key="19">
    <source>
        <dbReference type="EnsemblMetazoa" id="PHUM281660-PA"/>
    </source>
</evidence>
<dbReference type="HOGENOM" id="CLU_040334_1_0_1"/>
<evidence type="ECO:0000256" key="9">
    <source>
        <dbReference type="ARBA" id="ARBA00022792"/>
    </source>
</evidence>
<comment type="subcellular location">
    <subcellularLocation>
        <location evidence="2">Mitochondrion inner membrane</location>
    </subcellularLocation>
</comment>
<feature type="binding site" description="covalent" evidence="15">
    <location>
        <position position="104"/>
    </location>
    <ligand>
        <name>heme c</name>
        <dbReference type="ChEBI" id="CHEBI:61717"/>
    </ligand>
</feature>
<feature type="transmembrane region" description="Helical" evidence="16">
    <location>
        <begin position="267"/>
        <end position="286"/>
    </location>
</feature>
<keyword evidence="9" id="KW-0999">Mitochondrion inner membrane</keyword>
<dbReference type="OMA" id="WVKKFKW"/>
<dbReference type="InterPro" id="IPR021157">
    <property type="entry name" value="Cyt_c1_TM_anchor_C"/>
</dbReference>
<dbReference type="Gene3D" id="1.10.760.10">
    <property type="entry name" value="Cytochrome c-like domain"/>
    <property type="match status" value="1"/>
</dbReference>
<dbReference type="EMBL" id="DS235269">
    <property type="protein sequence ID" value="EEB14118.1"/>
    <property type="molecule type" value="Genomic_DNA"/>
</dbReference>
<dbReference type="PANTHER" id="PTHR10266">
    <property type="entry name" value="CYTOCHROME C1"/>
    <property type="match status" value="1"/>
</dbReference>
<dbReference type="GO" id="GO:0046872">
    <property type="term" value="F:metal ion binding"/>
    <property type="evidence" value="ECO:0007669"/>
    <property type="project" value="UniProtKB-KW"/>
</dbReference>
<keyword evidence="14 16" id="KW-0472">Membrane</keyword>